<dbReference type="Pfam" id="PF12719">
    <property type="entry name" value="Cnd3"/>
    <property type="match status" value="1"/>
</dbReference>
<dbReference type="GO" id="GO:0007076">
    <property type="term" value="P:mitotic chromosome condensation"/>
    <property type="evidence" value="ECO:0007669"/>
    <property type="project" value="InterPro"/>
</dbReference>
<dbReference type="Ensembl" id="ENSOMYT00000167462.1">
    <property type="protein sequence ID" value="ENSOMYP00000142417.1"/>
    <property type="gene ID" value="ENSOMYG00000070346.1"/>
</dbReference>
<reference evidence="12" key="1">
    <citation type="submission" date="2025-08" db="UniProtKB">
        <authorList>
            <consortium name="Ensembl"/>
        </authorList>
    </citation>
    <scope>IDENTIFICATION</scope>
</reference>
<feature type="region of interest" description="Disordered" evidence="9">
    <location>
        <begin position="641"/>
        <end position="668"/>
    </location>
</feature>
<evidence type="ECO:0000256" key="6">
    <source>
        <dbReference type="ARBA" id="ARBA00023067"/>
    </source>
</evidence>
<dbReference type="GO" id="GO:0005737">
    <property type="term" value="C:cytoplasm"/>
    <property type="evidence" value="ECO:0007669"/>
    <property type="project" value="TreeGrafter"/>
</dbReference>
<evidence type="ECO:0000256" key="3">
    <source>
        <dbReference type="ARBA" id="ARBA00022454"/>
    </source>
</evidence>
<accession>A0A8K9Y520</accession>
<dbReference type="GO" id="GO:0051301">
    <property type="term" value="P:cell division"/>
    <property type="evidence" value="ECO:0007669"/>
    <property type="project" value="UniProtKB-KW"/>
</dbReference>
<evidence type="ECO:0000256" key="4">
    <source>
        <dbReference type="ARBA" id="ARBA00022618"/>
    </source>
</evidence>
<dbReference type="InterPro" id="IPR027165">
    <property type="entry name" value="CND3"/>
</dbReference>
<dbReference type="Proteomes" id="UP000694395">
    <property type="component" value="Unassembled WGS sequence"/>
</dbReference>
<evidence type="ECO:0000256" key="9">
    <source>
        <dbReference type="SAM" id="MobiDB-lite"/>
    </source>
</evidence>
<keyword evidence="5" id="KW-0498">Mitosis</keyword>
<keyword evidence="7" id="KW-0131">Cell cycle</keyword>
<keyword evidence="4" id="KW-0132">Cell division</keyword>
<protein>
    <submittedName>
        <fullName evidence="12">Non-SMC condensin I complex, subunit G</fullName>
    </submittedName>
</protein>
<dbReference type="PANTHER" id="PTHR14418:SF5">
    <property type="entry name" value="CONDENSIN COMPLEX SUBUNIT 3"/>
    <property type="match status" value="1"/>
</dbReference>
<keyword evidence="6" id="KW-0226">DNA condensation</keyword>
<dbReference type="AlphaFoldDB" id="A0A8K9Y520"/>
<dbReference type="FunFam" id="1.25.10.10:FF:001182">
    <property type="entry name" value="Uncharacterized protein"/>
    <property type="match status" value="1"/>
</dbReference>
<evidence type="ECO:0000256" key="5">
    <source>
        <dbReference type="ARBA" id="ARBA00022776"/>
    </source>
</evidence>
<dbReference type="GO" id="GO:0000793">
    <property type="term" value="C:condensed chromosome"/>
    <property type="evidence" value="ECO:0007669"/>
    <property type="project" value="TreeGrafter"/>
</dbReference>
<feature type="coiled-coil region" evidence="8">
    <location>
        <begin position="495"/>
        <end position="525"/>
    </location>
</feature>
<dbReference type="SUPFAM" id="SSF48371">
    <property type="entry name" value="ARM repeat"/>
    <property type="match status" value="1"/>
</dbReference>
<organism evidence="12 13">
    <name type="scientific">Oncorhynchus mykiss</name>
    <name type="common">Rainbow trout</name>
    <name type="synonym">Salmo gairdneri</name>
    <dbReference type="NCBI Taxonomy" id="8022"/>
    <lineage>
        <taxon>Eukaryota</taxon>
        <taxon>Metazoa</taxon>
        <taxon>Chordata</taxon>
        <taxon>Craniata</taxon>
        <taxon>Vertebrata</taxon>
        <taxon>Euteleostomi</taxon>
        <taxon>Actinopterygii</taxon>
        <taxon>Neopterygii</taxon>
        <taxon>Teleostei</taxon>
        <taxon>Protacanthopterygii</taxon>
        <taxon>Salmoniformes</taxon>
        <taxon>Salmonidae</taxon>
        <taxon>Salmoninae</taxon>
        <taxon>Oncorhynchus</taxon>
    </lineage>
</organism>
<dbReference type="Gene3D" id="1.25.10.10">
    <property type="entry name" value="Leucine-rich Repeat Variant"/>
    <property type="match status" value="1"/>
</dbReference>
<keyword evidence="3" id="KW-0158">Chromosome</keyword>
<dbReference type="InterPro" id="IPR001943">
    <property type="entry name" value="UVR_dom"/>
</dbReference>
<dbReference type="Pfam" id="PF02151">
    <property type="entry name" value="UVR"/>
    <property type="match status" value="1"/>
</dbReference>
<sequence length="948" mass="106122">MTGENELAIKEAFQRAQKGHNNKAKLVASLKNTYNKLEDKTLFHEEFIQYLKHAMIVYKREPAVENVIEFVSKFSTSFHTPSGEEEDEEDENPFLSYMFNFLLESHKANSHAVRFRVCQLINKLLGSMAENAQIDDDLFDGIHQAMLVRVTDKFPNVRIQASLAMARLQEPQNHQCPTVNAYLLILENDSNPEVRRAVLSCIAPSSLTLPKILKRTRDVKESVRKLAYQVLSDKVHIRALSIAQRVSLLQQGLHDAAESVRQVVQVRLLPAWLNLLQGDVLELLHKLDVENCSQTALDTLTALFTHTPQDQLLHHRLQALCEFVKTKGDEGEEMLEKLLPEAATFAEYLYGYVKCVPVLSEEQKGDFAQLELVMTKEFISQQLIHLTGCLDTNEEGGRKRVVAVLQEMLVLPQTPPSLVSLLTEKLLTLIPDDHRRIQTVAEVISEVREPIVVRQPLDENENRRKQVKLAEMKVGILEAKQALEECISNQEFSRAAELKDSITDLENLRNNILQEENTQQEDKETETRMEKTDPETLLRCLTMCVELLKQMNIKTRIGPTMSAILSSLILPSISNAQPAVRNMAVVCLGTCALHSKDLVNTHLVLLLQIAQLDEAKIRISALRSVIDLLLLYGFTLLSERPSAAPQTSHSPANQEDQGEGEEPEEGSSTAQSILMMLSDFLDSEVSELRTETAEGLAKLMYSGRISSAKLLSRLVLLWYNPVTEDDTRLRHCLGVFFQLYARESRAHQECVEECFLPTLQTLLNAPATSPLAEVDVTNVAELLVELTRPSSLIKPGDTQEVCVHDHLAVRVCGEMLKDPSAPEVRLYAKVLNSLELSADGNTTRDLSSSLQRLPTRTWTSLPRGPGEVLPHLTHLLLTSDTVERQRKPSTAKGAKKSSRSAESSEESDGENVPDSVPVPRPSCRAKTAALDKTRLDLSALINQEANTS</sequence>
<comment type="similarity">
    <text evidence="2">Belongs to the CND3 (condensin subunit 3) family.</text>
</comment>
<keyword evidence="8" id="KW-0175">Coiled coil</keyword>
<evidence type="ECO:0000256" key="7">
    <source>
        <dbReference type="ARBA" id="ARBA00023306"/>
    </source>
</evidence>
<reference evidence="12" key="2">
    <citation type="submission" date="2025-09" db="UniProtKB">
        <authorList>
            <consortium name="Ensembl"/>
        </authorList>
    </citation>
    <scope>IDENTIFICATION</scope>
</reference>
<feature type="domain" description="Nuclear condensin complex subunit 3 C-terminal" evidence="11">
    <location>
        <begin position="539"/>
        <end position="836"/>
    </location>
</feature>
<evidence type="ECO:0000259" key="11">
    <source>
        <dbReference type="Pfam" id="PF12719"/>
    </source>
</evidence>
<evidence type="ECO:0000256" key="1">
    <source>
        <dbReference type="ARBA" id="ARBA00004286"/>
    </source>
</evidence>
<feature type="region of interest" description="Disordered" evidence="9">
    <location>
        <begin position="879"/>
        <end position="925"/>
    </location>
</feature>
<dbReference type="GeneTree" id="ENSGT00390000001577"/>
<feature type="compositionally biased region" description="Basic residues" evidence="9">
    <location>
        <begin position="887"/>
        <end position="898"/>
    </location>
</feature>
<feature type="compositionally biased region" description="Acidic residues" evidence="9">
    <location>
        <begin position="656"/>
        <end position="665"/>
    </location>
</feature>
<feature type="domain" description="UVR" evidence="10">
    <location>
        <begin position="478"/>
        <end position="507"/>
    </location>
</feature>
<dbReference type="InterPro" id="IPR025977">
    <property type="entry name" value="Cnd3_C"/>
</dbReference>
<name>A0A8K9Y520_ONCMY</name>
<evidence type="ECO:0000259" key="10">
    <source>
        <dbReference type="Pfam" id="PF02151"/>
    </source>
</evidence>
<dbReference type="InterPro" id="IPR011989">
    <property type="entry name" value="ARM-like"/>
</dbReference>
<dbReference type="PANTHER" id="PTHR14418">
    <property type="entry name" value="CONDENSIN COMPLEX SUBUNIT 3-RELATED"/>
    <property type="match status" value="1"/>
</dbReference>
<dbReference type="FunFam" id="1.25.10.10:FF:000461">
    <property type="entry name" value="Non-SMC condensin I complex, subunit G"/>
    <property type="match status" value="1"/>
</dbReference>
<evidence type="ECO:0000313" key="12">
    <source>
        <dbReference type="Ensembl" id="ENSOMYP00000142417.1"/>
    </source>
</evidence>
<evidence type="ECO:0000256" key="2">
    <source>
        <dbReference type="ARBA" id="ARBA00006533"/>
    </source>
</evidence>
<evidence type="ECO:0000313" key="13">
    <source>
        <dbReference type="Proteomes" id="UP000694395"/>
    </source>
</evidence>
<dbReference type="GO" id="GO:0000796">
    <property type="term" value="C:condensin complex"/>
    <property type="evidence" value="ECO:0007669"/>
    <property type="project" value="InterPro"/>
</dbReference>
<keyword evidence="13" id="KW-1185">Reference proteome</keyword>
<comment type="subcellular location">
    <subcellularLocation>
        <location evidence="1">Chromosome</location>
    </subcellularLocation>
</comment>
<dbReference type="InterPro" id="IPR016024">
    <property type="entry name" value="ARM-type_fold"/>
</dbReference>
<feature type="compositionally biased region" description="Polar residues" evidence="9">
    <location>
        <begin position="644"/>
        <end position="655"/>
    </location>
</feature>
<proteinExistence type="inferred from homology"/>
<evidence type="ECO:0000256" key="8">
    <source>
        <dbReference type="SAM" id="Coils"/>
    </source>
</evidence>